<dbReference type="SUPFAM" id="SSF50044">
    <property type="entry name" value="SH3-domain"/>
    <property type="match status" value="2"/>
</dbReference>
<dbReference type="InterPro" id="IPR001452">
    <property type="entry name" value="SH3_domain"/>
</dbReference>
<proteinExistence type="predicted"/>
<sequence>MRTVREGWTASYADPIRLSAGEAVRLTGREDIWDGHRWLWAVAPDGREGWVPDTLVVEGRAARDYSAQELTCAAGDRLTVIEELHGWVWCDNGKGSAGWVPLRCLS</sequence>
<evidence type="ECO:0000313" key="4">
    <source>
        <dbReference type="Proteomes" id="UP000594800"/>
    </source>
</evidence>
<dbReference type="InterPro" id="IPR036028">
    <property type="entry name" value="SH3-like_dom_sf"/>
</dbReference>
<dbReference type="AlphaFoldDB" id="A0A7S9LTK7"/>
<feature type="domain" description="SH3" evidence="2">
    <location>
        <begin position="54"/>
        <end position="106"/>
    </location>
</feature>
<dbReference type="CDD" id="cd00174">
    <property type="entry name" value="SH3"/>
    <property type="match status" value="1"/>
</dbReference>
<keyword evidence="4" id="KW-1185">Reference proteome</keyword>
<dbReference type="EMBL" id="CP064942">
    <property type="protein sequence ID" value="QPH54896.1"/>
    <property type="molecule type" value="Genomic_DNA"/>
</dbReference>
<accession>A0A7S9LTK7</accession>
<dbReference type="PROSITE" id="PS50002">
    <property type="entry name" value="SH3"/>
    <property type="match status" value="1"/>
</dbReference>
<evidence type="ECO:0000313" key="3">
    <source>
        <dbReference type="EMBL" id="QPH54896.1"/>
    </source>
</evidence>
<keyword evidence="1" id="KW-0728">SH3 domain</keyword>
<dbReference type="RefSeq" id="WP_196104097.1">
    <property type="nucleotide sequence ID" value="NZ_CP064942.1"/>
</dbReference>
<protein>
    <recommendedName>
        <fullName evidence="2">SH3 domain-containing protein</fullName>
    </recommendedName>
</protein>
<dbReference type="Gene3D" id="2.30.30.40">
    <property type="entry name" value="SH3 Domains"/>
    <property type="match status" value="1"/>
</dbReference>
<dbReference type="KEGG" id="poz:I0K15_03760"/>
<organism evidence="3 4">
    <name type="scientific">Pontivivens ytuae</name>
    <dbReference type="NCBI Taxonomy" id="2789856"/>
    <lineage>
        <taxon>Bacteria</taxon>
        <taxon>Pseudomonadati</taxon>
        <taxon>Pseudomonadota</taxon>
        <taxon>Alphaproteobacteria</taxon>
        <taxon>Rhodobacterales</taxon>
        <taxon>Paracoccaceae</taxon>
        <taxon>Pontivivens</taxon>
    </lineage>
</organism>
<dbReference type="Pfam" id="PF07653">
    <property type="entry name" value="SH3_2"/>
    <property type="match status" value="2"/>
</dbReference>
<dbReference type="Proteomes" id="UP000594800">
    <property type="component" value="Chromosome"/>
</dbReference>
<name>A0A7S9LTK7_9RHOB</name>
<reference evidence="3 4" key="1">
    <citation type="submission" date="2020-11" db="EMBL/GenBank/DDBJ databases">
        <title>Description of Pontivivens ytuae sp. nov. isolated from deep sea sediment of Mariana Trench.</title>
        <authorList>
            <person name="Wang Z."/>
            <person name="Sun Q.-L."/>
            <person name="Xu X.-D."/>
            <person name="Tang Y.-Z."/>
            <person name="Zhang J."/>
        </authorList>
    </citation>
    <scope>NUCLEOTIDE SEQUENCE [LARGE SCALE GENOMIC DNA]</scope>
    <source>
        <strain evidence="3 4">MT2928</strain>
    </source>
</reference>
<gene>
    <name evidence="3" type="ORF">I0K15_03760</name>
</gene>
<evidence type="ECO:0000259" key="2">
    <source>
        <dbReference type="PROSITE" id="PS50002"/>
    </source>
</evidence>
<evidence type="ECO:0000256" key="1">
    <source>
        <dbReference type="ARBA" id="ARBA00022443"/>
    </source>
</evidence>